<dbReference type="InterPro" id="IPR002657">
    <property type="entry name" value="BilAc:Na_symport/Acr3"/>
</dbReference>
<feature type="transmembrane region" description="Helical" evidence="5">
    <location>
        <begin position="279"/>
        <end position="297"/>
    </location>
</feature>
<dbReference type="InterPro" id="IPR004710">
    <property type="entry name" value="Bilac:Na_transpt"/>
</dbReference>
<dbReference type="InterPro" id="IPR038770">
    <property type="entry name" value="Na+/solute_symporter_sf"/>
</dbReference>
<dbReference type="EMBL" id="CP049863">
    <property type="protein sequence ID" value="QIK61978.1"/>
    <property type="molecule type" value="Genomic_DNA"/>
</dbReference>
<evidence type="ECO:0000313" key="6">
    <source>
        <dbReference type="EMBL" id="QIK61978.1"/>
    </source>
</evidence>
<feature type="transmembrane region" description="Helical" evidence="5">
    <location>
        <begin position="15"/>
        <end position="35"/>
    </location>
</feature>
<dbReference type="Proteomes" id="UP000502677">
    <property type="component" value="Chromosome"/>
</dbReference>
<feature type="transmembrane region" description="Helical" evidence="5">
    <location>
        <begin position="252"/>
        <end position="273"/>
    </location>
</feature>
<dbReference type="AlphaFoldDB" id="A0A6G7XC83"/>
<keyword evidence="2 5" id="KW-0812">Transmembrane</keyword>
<dbReference type="Gene3D" id="1.20.1530.20">
    <property type="match status" value="1"/>
</dbReference>
<evidence type="ECO:0000256" key="2">
    <source>
        <dbReference type="ARBA" id="ARBA00022692"/>
    </source>
</evidence>
<keyword evidence="3 5" id="KW-1133">Transmembrane helix</keyword>
<keyword evidence="7" id="KW-1185">Reference proteome</keyword>
<keyword evidence="4 5" id="KW-0472">Membrane</keyword>
<gene>
    <name evidence="6" type="ORF">G7068_01205</name>
</gene>
<feature type="transmembrane region" description="Helical" evidence="5">
    <location>
        <begin position="147"/>
        <end position="169"/>
    </location>
</feature>
<proteinExistence type="predicted"/>
<dbReference type="PANTHER" id="PTHR10361:SF28">
    <property type="entry name" value="P3 PROTEIN-RELATED"/>
    <property type="match status" value="1"/>
</dbReference>
<name>A0A6G7XC83_9MICO</name>
<dbReference type="RefSeq" id="WP_166287725.1">
    <property type="nucleotide sequence ID" value="NZ_CP049863.1"/>
</dbReference>
<evidence type="ECO:0000313" key="7">
    <source>
        <dbReference type="Proteomes" id="UP000502677"/>
    </source>
</evidence>
<dbReference type="Pfam" id="PF01758">
    <property type="entry name" value="SBF"/>
    <property type="match status" value="1"/>
</dbReference>
<organism evidence="6 7">
    <name type="scientific">Leucobacter viscericola</name>
    <dbReference type="NCBI Taxonomy" id="2714935"/>
    <lineage>
        <taxon>Bacteria</taxon>
        <taxon>Bacillati</taxon>
        <taxon>Actinomycetota</taxon>
        <taxon>Actinomycetes</taxon>
        <taxon>Micrococcales</taxon>
        <taxon>Microbacteriaceae</taxon>
        <taxon>Leucobacter</taxon>
    </lineage>
</organism>
<protein>
    <submittedName>
        <fullName evidence="6">Bile acid:sodium symporter family protein</fullName>
    </submittedName>
</protein>
<evidence type="ECO:0000256" key="3">
    <source>
        <dbReference type="ARBA" id="ARBA00022989"/>
    </source>
</evidence>
<dbReference type="KEGG" id="lvi:G7068_01205"/>
<accession>A0A6G7XC83</accession>
<evidence type="ECO:0000256" key="4">
    <source>
        <dbReference type="ARBA" id="ARBA00023136"/>
    </source>
</evidence>
<reference evidence="6 7" key="1">
    <citation type="submission" date="2020-03" db="EMBL/GenBank/DDBJ databases">
        <title>Leucobacter sp. nov., isolated from beetles.</title>
        <authorList>
            <person name="Hyun D.-W."/>
            <person name="Bae J.-W."/>
        </authorList>
    </citation>
    <scope>NUCLEOTIDE SEQUENCE [LARGE SCALE GENOMIC DNA]</scope>
    <source>
        <strain evidence="6 7">HDW9C</strain>
    </source>
</reference>
<sequence>MNIDEAAVNFTPGSLIALSAVLAFVMFGIALDTKLEDFRRALQNPKAIIVAIAAQFLLLPAITFGLTILLGLSASVSLGLILVACCPPGNVSQVLTYRAKGDVALSVSMTAISNVIAIFAMPANLAFWGGLHPTAHEILKSVRLEPLQMLIEIALIIGAPFALGLFIAHRWPRFAARVQPWAKRLSLLALLGFVLAALLGNLQLFMTYVGLVLVAVFLHEAISLALGWGIARGFGLPPKARRAMAFELGIRNAGLGLGLVFTFFGGLGGMAVVAGWWGIWDIIAGLILATFWARYSARYEARKVARTEVAA</sequence>
<evidence type="ECO:0000256" key="5">
    <source>
        <dbReference type="SAM" id="Phobius"/>
    </source>
</evidence>
<comment type="subcellular location">
    <subcellularLocation>
        <location evidence="1">Membrane</location>
        <topology evidence="1">Multi-pass membrane protein</topology>
    </subcellularLocation>
</comment>
<feature type="transmembrane region" description="Helical" evidence="5">
    <location>
        <begin position="205"/>
        <end position="231"/>
    </location>
</feature>
<dbReference type="PANTHER" id="PTHR10361">
    <property type="entry name" value="SODIUM-BILE ACID COTRANSPORTER"/>
    <property type="match status" value="1"/>
</dbReference>
<feature type="transmembrane region" description="Helical" evidence="5">
    <location>
        <begin position="72"/>
        <end position="91"/>
    </location>
</feature>
<evidence type="ECO:0000256" key="1">
    <source>
        <dbReference type="ARBA" id="ARBA00004141"/>
    </source>
</evidence>
<feature type="transmembrane region" description="Helical" evidence="5">
    <location>
        <begin position="181"/>
        <end position="199"/>
    </location>
</feature>
<dbReference type="GO" id="GO:0016020">
    <property type="term" value="C:membrane"/>
    <property type="evidence" value="ECO:0007669"/>
    <property type="project" value="UniProtKB-SubCell"/>
</dbReference>
<feature type="transmembrane region" description="Helical" evidence="5">
    <location>
        <begin position="103"/>
        <end position="127"/>
    </location>
</feature>